<evidence type="ECO:0000313" key="3">
    <source>
        <dbReference type="EMBL" id="PWZ03673.1"/>
    </source>
</evidence>
<evidence type="ECO:0000256" key="2">
    <source>
        <dbReference type="SAM" id="Phobius"/>
    </source>
</evidence>
<name>A0A317Y0T1_9BASI</name>
<evidence type="ECO:0000313" key="4">
    <source>
        <dbReference type="Proteomes" id="UP000246740"/>
    </source>
</evidence>
<keyword evidence="2" id="KW-0472">Membrane</keyword>
<protein>
    <submittedName>
        <fullName evidence="3">Uncharacterized protein</fullName>
    </submittedName>
</protein>
<proteinExistence type="predicted"/>
<reference evidence="3 4" key="1">
    <citation type="journal article" date="2018" name="Mol. Biol. Evol.">
        <title>Broad Genomic Sampling Reveals a Smut Pathogenic Ancestry of the Fungal Clade Ustilaginomycotina.</title>
        <authorList>
            <person name="Kijpornyongpan T."/>
            <person name="Mondo S.J."/>
            <person name="Barry K."/>
            <person name="Sandor L."/>
            <person name="Lee J."/>
            <person name="Lipzen A."/>
            <person name="Pangilinan J."/>
            <person name="LaButti K."/>
            <person name="Hainaut M."/>
            <person name="Henrissat B."/>
            <person name="Grigoriev I.V."/>
            <person name="Spatafora J.W."/>
            <person name="Aime M.C."/>
        </authorList>
    </citation>
    <scope>NUCLEOTIDE SEQUENCE [LARGE SCALE GENOMIC DNA]</scope>
    <source>
        <strain evidence="3 4">MCA 3645</strain>
    </source>
</reference>
<organism evidence="3 4">
    <name type="scientific">Testicularia cyperi</name>
    <dbReference type="NCBI Taxonomy" id="1882483"/>
    <lineage>
        <taxon>Eukaryota</taxon>
        <taxon>Fungi</taxon>
        <taxon>Dikarya</taxon>
        <taxon>Basidiomycota</taxon>
        <taxon>Ustilaginomycotina</taxon>
        <taxon>Ustilaginomycetes</taxon>
        <taxon>Ustilaginales</taxon>
        <taxon>Anthracoideaceae</taxon>
        <taxon>Testicularia</taxon>
    </lineage>
</organism>
<dbReference type="AlphaFoldDB" id="A0A317Y0T1"/>
<dbReference type="EMBL" id="KZ819188">
    <property type="protein sequence ID" value="PWZ03673.1"/>
    <property type="molecule type" value="Genomic_DNA"/>
</dbReference>
<keyword evidence="2" id="KW-0812">Transmembrane</keyword>
<feature type="compositionally biased region" description="Low complexity" evidence="1">
    <location>
        <begin position="121"/>
        <end position="141"/>
    </location>
</feature>
<sequence>MLVTSSPRRPRSRHTRPRGPSKLAAMMALFFLQTMSSPQNSFGALAASDPGTSEGSWSMSHLFARDSWRPDTEKPGAPFVLGDGKNEGVKVIGYEGEWPLWSEFRSKQIKLDDLSGHYGSDSDPQSSQSQDSTSSDSDTTSDNAAQGALVVCVAIGECSACPIDVLHFPYCRPYNNRRRVACEEIENPSDPASVQRARLAAPKSSMLGWEACGKSARKEARDYFELIVVLAGVAIASVWVFIHRQKVLFQRQNEQLQFRVSGTATMGRRRMARLAA</sequence>
<gene>
    <name evidence="3" type="ORF">BCV70DRAFT_197878</name>
</gene>
<evidence type="ECO:0000256" key="1">
    <source>
        <dbReference type="SAM" id="MobiDB-lite"/>
    </source>
</evidence>
<keyword evidence="2" id="KW-1133">Transmembrane helix</keyword>
<dbReference type="Proteomes" id="UP000246740">
    <property type="component" value="Unassembled WGS sequence"/>
</dbReference>
<feature type="region of interest" description="Disordered" evidence="1">
    <location>
        <begin position="115"/>
        <end position="141"/>
    </location>
</feature>
<dbReference type="InParanoid" id="A0A317Y0T1"/>
<feature type="transmembrane region" description="Helical" evidence="2">
    <location>
        <begin position="223"/>
        <end position="242"/>
    </location>
</feature>
<accession>A0A317Y0T1</accession>
<dbReference type="OrthoDB" id="2525787at2759"/>
<keyword evidence="4" id="KW-1185">Reference proteome</keyword>